<comment type="caution">
    <text evidence="1">The sequence shown here is derived from an EMBL/GenBank/DDBJ whole genome shotgun (WGS) entry which is preliminary data.</text>
</comment>
<sequence length="64" mass="7042">MAAVSPLLDGVSGRYFADCNEAEILTKTCGNRYEEMSLVAPWAIDPAIAERLWEVSLELLANVK</sequence>
<name>A0ABT6EQL4_9PAST</name>
<accession>A0ABT6EQL4</accession>
<dbReference type="Proteomes" id="UP001216057">
    <property type="component" value="Unassembled WGS sequence"/>
</dbReference>
<keyword evidence="2" id="KW-1185">Reference proteome</keyword>
<organism evidence="1 2">
    <name type="scientific">Exercitatus varius</name>
    <dbReference type="NCBI Taxonomy" id="67857"/>
    <lineage>
        <taxon>Bacteria</taxon>
        <taxon>Pseudomonadati</taxon>
        <taxon>Pseudomonadota</taxon>
        <taxon>Gammaproteobacteria</taxon>
        <taxon>Pasteurellales</taxon>
        <taxon>Pasteurellaceae</taxon>
        <taxon>Exercitatus</taxon>
    </lineage>
</organism>
<protein>
    <submittedName>
        <fullName evidence="1">Uncharacterized protein</fullName>
    </submittedName>
</protein>
<evidence type="ECO:0000313" key="2">
    <source>
        <dbReference type="Proteomes" id="UP001216057"/>
    </source>
</evidence>
<evidence type="ECO:0000313" key="1">
    <source>
        <dbReference type="EMBL" id="MDG2945839.1"/>
    </source>
</evidence>
<dbReference type="RefSeq" id="WP_202937389.1">
    <property type="nucleotide sequence ID" value="NZ_JARQTX010000006.1"/>
</dbReference>
<reference evidence="1 2" key="1">
    <citation type="submission" date="2023-03" db="EMBL/GenBank/DDBJ databases">
        <title>Classification of Bisgaard taxon 6 and taxon 10 as Exercitatus varius gen. nov., spec. nov.</title>
        <authorList>
            <person name="Christensen H."/>
        </authorList>
    </citation>
    <scope>NUCLEOTIDE SEQUENCE [LARGE SCALE GENOMIC DNA]</scope>
    <source>
        <strain evidence="1 2">23350_01</strain>
    </source>
</reference>
<proteinExistence type="predicted"/>
<gene>
    <name evidence="1" type="ORF">P7M32_05275</name>
</gene>
<dbReference type="EMBL" id="JARQTX010000006">
    <property type="protein sequence ID" value="MDG2945839.1"/>
    <property type="molecule type" value="Genomic_DNA"/>
</dbReference>